<keyword evidence="3 5" id="KW-1133">Transmembrane helix</keyword>
<dbReference type="GO" id="GO:0016020">
    <property type="term" value="C:membrane"/>
    <property type="evidence" value="ECO:0007669"/>
    <property type="project" value="UniProtKB-SubCell"/>
</dbReference>
<dbReference type="PANTHER" id="PTHR11863">
    <property type="entry name" value="STEROL DESATURASE"/>
    <property type="match status" value="1"/>
</dbReference>
<feature type="domain" description="Fatty acid hydroxylase" evidence="6">
    <location>
        <begin position="263"/>
        <end position="386"/>
    </location>
</feature>
<dbReference type="InterPro" id="IPR050307">
    <property type="entry name" value="Sterol_Desaturase_Related"/>
</dbReference>
<evidence type="ECO:0000256" key="3">
    <source>
        <dbReference type="ARBA" id="ARBA00022989"/>
    </source>
</evidence>
<evidence type="ECO:0000259" key="6">
    <source>
        <dbReference type="Pfam" id="PF04116"/>
    </source>
</evidence>
<dbReference type="EMBL" id="OC317478">
    <property type="protein sequence ID" value="CAD7397135.1"/>
    <property type="molecule type" value="Genomic_DNA"/>
</dbReference>
<keyword evidence="4 5" id="KW-0472">Membrane</keyword>
<organism evidence="7">
    <name type="scientific">Timema cristinae</name>
    <name type="common">Walking stick</name>
    <dbReference type="NCBI Taxonomy" id="61476"/>
    <lineage>
        <taxon>Eukaryota</taxon>
        <taxon>Metazoa</taxon>
        <taxon>Ecdysozoa</taxon>
        <taxon>Arthropoda</taxon>
        <taxon>Hexapoda</taxon>
        <taxon>Insecta</taxon>
        <taxon>Pterygota</taxon>
        <taxon>Neoptera</taxon>
        <taxon>Polyneoptera</taxon>
        <taxon>Phasmatodea</taxon>
        <taxon>Timematodea</taxon>
        <taxon>Timematoidea</taxon>
        <taxon>Timematidae</taxon>
        <taxon>Timema</taxon>
    </lineage>
</organism>
<evidence type="ECO:0000256" key="4">
    <source>
        <dbReference type="ARBA" id="ARBA00023136"/>
    </source>
</evidence>
<feature type="transmembrane region" description="Helical" evidence="5">
    <location>
        <begin position="114"/>
        <end position="132"/>
    </location>
</feature>
<accession>A0A7R9GUY9</accession>
<sequence>MGLLYKLMTTMQRRLQRVVVLGGLQELKIRDKEKFQHSFTATPAYTRAKHRDCTATLAFETHETTGRLELYSHTNGIDSTMTEFQAAGSLMAGKKSPDEAVVAQPTLLSSLRSVLFVISSALIGFAAFRNTLTWHLQRFWGASGDFWQALWDRFLDTVGEDPITLWIYGTTALTMCVYWTFGGIYTLLDVTNKPAALRRYKIQPGTNEPVDTARLLKVIGWVLFNQVVVGLPVSFLSYRLMEWRGFPPIRELPTFHWVLAEMAVHILMEEIGFYYSHRLLHSRYLYRFIHKRHHEWTSPIAVTAVYCHPVEHVFSNMVPPLLGLFIMGSHVATAWLWFSLAILSTLNAHSGYHLPFFPSPEAHDFHHLKFNQCFGVLGVLDRIHGTDAAFRSSRAYTRHIMMLSLMPPREAFPEQNKCKNK</sequence>
<dbReference type="InterPro" id="IPR006694">
    <property type="entry name" value="Fatty_acid_hydroxylase"/>
</dbReference>
<feature type="transmembrane region" description="Helical" evidence="5">
    <location>
        <begin position="215"/>
        <end position="235"/>
    </location>
</feature>
<comment type="subcellular location">
    <subcellularLocation>
        <location evidence="1">Membrane</location>
    </subcellularLocation>
</comment>
<feature type="transmembrane region" description="Helical" evidence="5">
    <location>
        <begin position="165"/>
        <end position="188"/>
    </location>
</feature>
<dbReference type="GO" id="GO:0008610">
    <property type="term" value="P:lipid biosynthetic process"/>
    <property type="evidence" value="ECO:0007669"/>
    <property type="project" value="InterPro"/>
</dbReference>
<evidence type="ECO:0000256" key="5">
    <source>
        <dbReference type="SAM" id="Phobius"/>
    </source>
</evidence>
<feature type="transmembrane region" description="Helical" evidence="5">
    <location>
        <begin position="321"/>
        <end position="343"/>
    </location>
</feature>
<proteinExistence type="predicted"/>
<gene>
    <name evidence="7" type="ORF">TCEB3V08_LOCUS3938</name>
</gene>
<keyword evidence="2 5" id="KW-0812">Transmembrane</keyword>
<dbReference type="AlphaFoldDB" id="A0A7R9GUY9"/>
<reference evidence="7" key="1">
    <citation type="submission" date="2020-11" db="EMBL/GenBank/DDBJ databases">
        <authorList>
            <person name="Tran Van P."/>
        </authorList>
    </citation>
    <scope>NUCLEOTIDE SEQUENCE</scope>
</reference>
<protein>
    <recommendedName>
        <fullName evidence="6">Fatty acid hydroxylase domain-containing protein</fullName>
    </recommendedName>
</protein>
<dbReference type="GO" id="GO:0016491">
    <property type="term" value="F:oxidoreductase activity"/>
    <property type="evidence" value="ECO:0007669"/>
    <property type="project" value="InterPro"/>
</dbReference>
<dbReference type="GO" id="GO:0005506">
    <property type="term" value="F:iron ion binding"/>
    <property type="evidence" value="ECO:0007669"/>
    <property type="project" value="InterPro"/>
</dbReference>
<evidence type="ECO:0000256" key="1">
    <source>
        <dbReference type="ARBA" id="ARBA00004370"/>
    </source>
</evidence>
<dbReference type="Pfam" id="PF04116">
    <property type="entry name" value="FA_hydroxylase"/>
    <property type="match status" value="1"/>
</dbReference>
<evidence type="ECO:0000256" key="2">
    <source>
        <dbReference type="ARBA" id="ARBA00022692"/>
    </source>
</evidence>
<name>A0A7R9GUY9_TIMCR</name>
<evidence type="ECO:0000313" key="7">
    <source>
        <dbReference type="EMBL" id="CAD7397135.1"/>
    </source>
</evidence>